<keyword evidence="3 8" id="KW-0808">Transferase</keyword>
<keyword evidence="2 8" id="KW-0963">Cytoplasm</keyword>
<dbReference type="SFLD" id="SFLDF00274">
    <property type="entry name" value="ribosomal_protein_S12_methylth"/>
    <property type="match status" value="1"/>
</dbReference>
<keyword evidence="1 8" id="KW-0004">4Fe-4S</keyword>
<comment type="cofactor">
    <cofactor evidence="8">
        <name>[4Fe-4S] cluster</name>
        <dbReference type="ChEBI" id="CHEBI:49883"/>
    </cofactor>
    <text evidence="8">Binds 2 [4Fe-4S] clusters. One cluster is coordinated with 3 cysteines and an exchangeable S-adenosyl-L-methionine.</text>
</comment>
<dbReference type="SFLD" id="SFLDG01061">
    <property type="entry name" value="methylthiotransferase"/>
    <property type="match status" value="1"/>
</dbReference>
<dbReference type="SMART" id="SM00729">
    <property type="entry name" value="Elp3"/>
    <property type="match status" value="1"/>
</dbReference>
<evidence type="ECO:0000256" key="1">
    <source>
        <dbReference type="ARBA" id="ARBA00022485"/>
    </source>
</evidence>
<evidence type="ECO:0000256" key="7">
    <source>
        <dbReference type="ARBA" id="ARBA00023014"/>
    </source>
</evidence>
<dbReference type="NCBIfam" id="TIGR00089">
    <property type="entry name" value="MiaB/RimO family radical SAM methylthiotransferase"/>
    <property type="match status" value="1"/>
</dbReference>
<dbReference type="NCBIfam" id="TIGR01125">
    <property type="entry name" value="30S ribosomal protein S12 methylthiotransferase RimO"/>
    <property type="match status" value="1"/>
</dbReference>
<evidence type="ECO:0000259" key="10">
    <source>
        <dbReference type="PROSITE" id="PS51918"/>
    </source>
</evidence>
<dbReference type="GO" id="GO:0103039">
    <property type="term" value="F:protein methylthiotransferase activity"/>
    <property type="evidence" value="ECO:0007669"/>
    <property type="project" value="UniProtKB-EC"/>
</dbReference>
<comment type="catalytic activity">
    <reaction evidence="8">
        <text>L-aspartate(89)-[ribosomal protein uS12]-hydrogen + (sulfur carrier)-SH + AH2 + 2 S-adenosyl-L-methionine = 3-methylsulfanyl-L-aspartate(89)-[ribosomal protein uS12]-hydrogen + (sulfur carrier)-H + 5'-deoxyadenosine + L-methionine + A + S-adenosyl-L-homocysteine + 2 H(+)</text>
        <dbReference type="Rhea" id="RHEA:37087"/>
        <dbReference type="Rhea" id="RHEA-COMP:10460"/>
        <dbReference type="Rhea" id="RHEA-COMP:10461"/>
        <dbReference type="Rhea" id="RHEA-COMP:14737"/>
        <dbReference type="Rhea" id="RHEA-COMP:14739"/>
        <dbReference type="ChEBI" id="CHEBI:13193"/>
        <dbReference type="ChEBI" id="CHEBI:15378"/>
        <dbReference type="ChEBI" id="CHEBI:17319"/>
        <dbReference type="ChEBI" id="CHEBI:17499"/>
        <dbReference type="ChEBI" id="CHEBI:29917"/>
        <dbReference type="ChEBI" id="CHEBI:29961"/>
        <dbReference type="ChEBI" id="CHEBI:57844"/>
        <dbReference type="ChEBI" id="CHEBI:57856"/>
        <dbReference type="ChEBI" id="CHEBI:59789"/>
        <dbReference type="ChEBI" id="CHEBI:64428"/>
        <dbReference type="ChEBI" id="CHEBI:73599"/>
        <dbReference type="EC" id="2.8.4.4"/>
    </reaction>
</comment>
<dbReference type="EC" id="2.8.4.4" evidence="8"/>
<evidence type="ECO:0000259" key="9">
    <source>
        <dbReference type="PROSITE" id="PS51449"/>
    </source>
</evidence>
<reference evidence="11" key="2">
    <citation type="journal article" date="2021" name="PeerJ">
        <title>Extensive microbial diversity within the chicken gut microbiome revealed by metagenomics and culture.</title>
        <authorList>
            <person name="Gilroy R."/>
            <person name="Ravi A."/>
            <person name="Getino M."/>
            <person name="Pursley I."/>
            <person name="Horton D.L."/>
            <person name="Alikhan N.F."/>
            <person name="Baker D."/>
            <person name="Gharbi K."/>
            <person name="Hall N."/>
            <person name="Watson M."/>
            <person name="Adriaenssens E.M."/>
            <person name="Foster-Nyarko E."/>
            <person name="Jarju S."/>
            <person name="Secka A."/>
            <person name="Antonio M."/>
            <person name="Oren A."/>
            <person name="Chaudhuri R.R."/>
            <person name="La Ragione R."/>
            <person name="Hildebrand F."/>
            <person name="Pallen M.J."/>
        </authorList>
    </citation>
    <scope>NUCLEOTIDE SEQUENCE</scope>
    <source>
        <strain evidence="11">10669</strain>
    </source>
</reference>
<dbReference type="EMBL" id="DVOG01000083">
    <property type="protein sequence ID" value="HIV04156.1"/>
    <property type="molecule type" value="Genomic_DNA"/>
</dbReference>
<comment type="caution">
    <text evidence="11">The sequence shown here is derived from an EMBL/GenBank/DDBJ whole genome shotgun (WGS) entry which is preliminary data.</text>
</comment>
<feature type="domain" description="MTTase N-terminal" evidence="9">
    <location>
        <begin position="2"/>
        <end position="121"/>
    </location>
</feature>
<reference evidence="11" key="1">
    <citation type="submission" date="2020-10" db="EMBL/GenBank/DDBJ databases">
        <authorList>
            <person name="Gilroy R."/>
        </authorList>
    </citation>
    <scope>NUCLEOTIDE SEQUENCE</scope>
    <source>
        <strain evidence="11">10669</strain>
    </source>
</reference>
<feature type="binding site" evidence="8">
    <location>
        <position position="84"/>
    </location>
    <ligand>
        <name>[4Fe-4S] cluster</name>
        <dbReference type="ChEBI" id="CHEBI:49883"/>
        <label>1</label>
    </ligand>
</feature>
<dbReference type="PROSITE" id="PS51918">
    <property type="entry name" value="RADICAL_SAM"/>
    <property type="match status" value="1"/>
</dbReference>
<feature type="binding site" evidence="8">
    <location>
        <position position="170"/>
    </location>
    <ligand>
        <name>[4Fe-4S] cluster</name>
        <dbReference type="ChEBI" id="CHEBI:49883"/>
        <label>2</label>
        <note>4Fe-4S-S-AdoMet</note>
    </ligand>
</feature>
<evidence type="ECO:0000256" key="8">
    <source>
        <dbReference type="HAMAP-Rule" id="MF_01865"/>
    </source>
</evidence>
<dbReference type="InterPro" id="IPR058240">
    <property type="entry name" value="rSAM_sf"/>
</dbReference>
<dbReference type="InterPro" id="IPR023404">
    <property type="entry name" value="rSAM_horseshoe"/>
</dbReference>
<dbReference type="Pfam" id="PF00919">
    <property type="entry name" value="UPF0004"/>
    <property type="match status" value="1"/>
</dbReference>
<keyword evidence="4 8" id="KW-0949">S-adenosyl-L-methionine</keyword>
<dbReference type="SUPFAM" id="SSF102114">
    <property type="entry name" value="Radical SAM enzymes"/>
    <property type="match status" value="1"/>
</dbReference>
<feature type="domain" description="Radical SAM core" evidence="10">
    <location>
        <begin position="152"/>
        <end position="397"/>
    </location>
</feature>
<dbReference type="Pfam" id="PF04055">
    <property type="entry name" value="Radical_SAM"/>
    <property type="match status" value="1"/>
</dbReference>
<protein>
    <recommendedName>
        <fullName evidence="8">Ribosomal protein uS12 methylthiotransferase RimO</fullName>
        <shortName evidence="8">uS12 MTTase</shortName>
        <shortName evidence="8">uS12 methylthiotransferase</shortName>
        <ecNumber evidence="8">2.8.4.4</ecNumber>
    </recommendedName>
    <alternativeName>
        <fullName evidence="8">Ribosomal protein uS12 (aspartate-C(3))-methylthiotransferase</fullName>
    </alternativeName>
    <alternativeName>
        <fullName evidence="8">Ribosome maturation factor RimO</fullName>
    </alternativeName>
</protein>
<feature type="binding site" evidence="8">
    <location>
        <position position="173"/>
    </location>
    <ligand>
        <name>[4Fe-4S] cluster</name>
        <dbReference type="ChEBI" id="CHEBI:49883"/>
        <label>2</label>
        <note>4Fe-4S-S-AdoMet</note>
    </ligand>
</feature>
<evidence type="ECO:0000313" key="12">
    <source>
        <dbReference type="Proteomes" id="UP000886812"/>
    </source>
</evidence>
<dbReference type="InterPro" id="IPR005840">
    <property type="entry name" value="Ribosomal_uS12_MeSTrfase_RimO"/>
</dbReference>
<dbReference type="InterPro" id="IPR002792">
    <property type="entry name" value="TRAM_dom"/>
</dbReference>
<dbReference type="Gene3D" id="2.40.50.140">
    <property type="entry name" value="Nucleic acid-binding proteins"/>
    <property type="match status" value="1"/>
</dbReference>
<keyword evidence="5 8" id="KW-0479">Metal-binding</keyword>
<dbReference type="GO" id="GO:0035599">
    <property type="term" value="F:aspartic acid methylthiotransferase activity"/>
    <property type="evidence" value="ECO:0007669"/>
    <property type="project" value="TreeGrafter"/>
</dbReference>
<dbReference type="GO" id="GO:0051539">
    <property type="term" value="F:4 iron, 4 sulfur cluster binding"/>
    <property type="evidence" value="ECO:0007669"/>
    <property type="project" value="UniProtKB-UniRule"/>
</dbReference>
<evidence type="ECO:0000256" key="4">
    <source>
        <dbReference type="ARBA" id="ARBA00022691"/>
    </source>
</evidence>
<evidence type="ECO:0000256" key="3">
    <source>
        <dbReference type="ARBA" id="ARBA00022679"/>
    </source>
</evidence>
<dbReference type="SFLD" id="SFLDG01082">
    <property type="entry name" value="B12-binding_domain_containing"/>
    <property type="match status" value="1"/>
</dbReference>
<dbReference type="InterPro" id="IPR006638">
    <property type="entry name" value="Elp3/MiaA/NifB-like_rSAM"/>
</dbReference>
<feature type="binding site" evidence="8">
    <location>
        <position position="166"/>
    </location>
    <ligand>
        <name>[4Fe-4S] cluster</name>
        <dbReference type="ChEBI" id="CHEBI:49883"/>
        <label>2</label>
        <note>4Fe-4S-S-AdoMet</note>
    </ligand>
</feature>
<gene>
    <name evidence="8 11" type="primary">rimO</name>
    <name evidence="11" type="ORF">IAC75_03265</name>
</gene>
<evidence type="ECO:0000256" key="6">
    <source>
        <dbReference type="ARBA" id="ARBA00023004"/>
    </source>
</evidence>
<dbReference type="Pfam" id="PF18693">
    <property type="entry name" value="TRAM_2"/>
    <property type="match status" value="1"/>
</dbReference>
<dbReference type="InterPro" id="IPR012340">
    <property type="entry name" value="NA-bd_OB-fold"/>
</dbReference>
<dbReference type="Gene3D" id="3.40.50.12160">
    <property type="entry name" value="Methylthiotransferase, N-terminal domain"/>
    <property type="match status" value="1"/>
</dbReference>
<dbReference type="PROSITE" id="PS51449">
    <property type="entry name" value="MTTASE_N"/>
    <property type="match status" value="1"/>
</dbReference>
<dbReference type="GO" id="GO:0005829">
    <property type="term" value="C:cytosol"/>
    <property type="evidence" value="ECO:0007669"/>
    <property type="project" value="TreeGrafter"/>
</dbReference>
<dbReference type="Gene3D" id="3.80.30.20">
    <property type="entry name" value="tm_1862 like domain"/>
    <property type="match status" value="1"/>
</dbReference>
<dbReference type="FunFam" id="3.80.30.20:FF:000001">
    <property type="entry name" value="tRNA-2-methylthio-N(6)-dimethylallyladenosine synthase 2"/>
    <property type="match status" value="1"/>
</dbReference>
<sequence length="457" mass="50530">MLTVGIVSLGCPKNQSDSEVLIGQLLDAGMRLTADPREADAVVVNTCSFILDAREESLGAVREMAREARRRRGNRPLKIVVAGCMPQRYGNAVREMMPQADAFIGIDELEKIVPLLEKLCGNAAGKKDVPAPVLTTKRPRYLPDFSTPRGRLTLPHIANVKIAEGCNHGCAFCAIPGIRGRHRSRPIADIAVEVKTLVQVNGVKEINLISQDTTFFGMDTWKGARAGKTTKVSSEQGESLAELLRTLNRIRGDFWIRVFYTHPAHWSDELISVFAKCRKVVPYVDIPLQHISDRMLSAMRRETDGAFIRELVAKIRRGIPGVAIRSTFIAGFPGETEEDFAELLAFLEEAKFDRVGVFAYSREENTLAAAMPGQIAPAEKERRRDAAMALLKKISRERMRSRVGEKIRVLVDSPGIARSAWDGFEVDGVVYVPKNLPAGTFADVVVSGYRAYDLIAK</sequence>
<feature type="binding site" evidence="8">
    <location>
        <position position="11"/>
    </location>
    <ligand>
        <name>[4Fe-4S] cluster</name>
        <dbReference type="ChEBI" id="CHEBI:49883"/>
        <label>1</label>
    </ligand>
</feature>
<keyword evidence="11" id="KW-0689">Ribosomal protein</keyword>
<dbReference type="PANTHER" id="PTHR43837:SF1">
    <property type="entry name" value="RIBOSOMAL PROTEIN US12 METHYLTHIOTRANSFERASE RIMO"/>
    <property type="match status" value="1"/>
</dbReference>
<proteinExistence type="inferred from homology"/>
<dbReference type="CDD" id="cd01335">
    <property type="entry name" value="Radical_SAM"/>
    <property type="match status" value="1"/>
</dbReference>
<dbReference type="InterPro" id="IPR020612">
    <property type="entry name" value="Methylthiotransferase_CS"/>
</dbReference>
<dbReference type="Proteomes" id="UP000886812">
    <property type="component" value="Unassembled WGS sequence"/>
</dbReference>
<dbReference type="HAMAP" id="MF_01865">
    <property type="entry name" value="MTTase_RimO"/>
    <property type="match status" value="1"/>
</dbReference>
<name>A0A9D1NKA8_9BACT</name>
<dbReference type="PROSITE" id="PS01278">
    <property type="entry name" value="MTTASE_RADICAL"/>
    <property type="match status" value="1"/>
</dbReference>
<organism evidence="11 12">
    <name type="scientific">Candidatus Spyradosoma merdigallinarum</name>
    <dbReference type="NCBI Taxonomy" id="2840950"/>
    <lineage>
        <taxon>Bacteria</taxon>
        <taxon>Pseudomonadati</taxon>
        <taxon>Verrucomicrobiota</taxon>
        <taxon>Opitutia</taxon>
        <taxon>Opitutia incertae sedis</taxon>
        <taxon>Candidatus Spyradosoma</taxon>
    </lineage>
</organism>
<keyword evidence="6 8" id="KW-0408">Iron</keyword>
<dbReference type="SFLD" id="SFLDS00029">
    <property type="entry name" value="Radical_SAM"/>
    <property type="match status" value="1"/>
</dbReference>
<dbReference type="GO" id="GO:0005840">
    <property type="term" value="C:ribosome"/>
    <property type="evidence" value="ECO:0007669"/>
    <property type="project" value="UniProtKB-KW"/>
</dbReference>
<keyword evidence="7 8" id="KW-0411">Iron-sulfur</keyword>
<dbReference type="PANTHER" id="PTHR43837">
    <property type="entry name" value="RIBOSOMAL PROTEIN S12 METHYLTHIOTRANSFERASE RIMO"/>
    <property type="match status" value="1"/>
</dbReference>
<accession>A0A9D1NKA8</accession>
<evidence type="ECO:0000256" key="2">
    <source>
        <dbReference type="ARBA" id="ARBA00022490"/>
    </source>
</evidence>
<dbReference type="AlphaFoldDB" id="A0A9D1NKA8"/>
<evidence type="ECO:0000313" key="11">
    <source>
        <dbReference type="EMBL" id="HIV04156.1"/>
    </source>
</evidence>
<comment type="subcellular location">
    <subcellularLocation>
        <location evidence="8">Cytoplasm</location>
    </subcellularLocation>
</comment>
<comment type="similarity">
    <text evidence="8">Belongs to the methylthiotransferase family. RimO subfamily.</text>
</comment>
<dbReference type="GO" id="GO:0006400">
    <property type="term" value="P:tRNA modification"/>
    <property type="evidence" value="ECO:0007669"/>
    <property type="project" value="InterPro"/>
</dbReference>
<evidence type="ECO:0000256" key="5">
    <source>
        <dbReference type="ARBA" id="ARBA00022723"/>
    </source>
</evidence>
<comment type="function">
    <text evidence="8">Catalyzes the methylthiolation of an aspartic acid residue of ribosomal protein uS12.</text>
</comment>
<dbReference type="InterPro" id="IPR038135">
    <property type="entry name" value="Methylthiotransferase_N_sf"/>
</dbReference>
<dbReference type="InterPro" id="IPR013848">
    <property type="entry name" value="Methylthiotransferase_N"/>
</dbReference>
<dbReference type="InterPro" id="IPR007197">
    <property type="entry name" value="rSAM"/>
</dbReference>
<keyword evidence="11" id="KW-0687">Ribonucleoprotein</keyword>
<dbReference type="InterPro" id="IPR005839">
    <property type="entry name" value="Methylthiotransferase"/>
</dbReference>
<feature type="binding site" evidence="8">
    <location>
        <position position="47"/>
    </location>
    <ligand>
        <name>[4Fe-4S] cluster</name>
        <dbReference type="ChEBI" id="CHEBI:49883"/>
        <label>1</label>
    </ligand>
</feature>
<dbReference type="GO" id="GO:0046872">
    <property type="term" value="F:metal ion binding"/>
    <property type="evidence" value="ECO:0007669"/>
    <property type="project" value="UniProtKB-KW"/>
</dbReference>